<name>A0A6J6DVC3_9ZZZZ</name>
<evidence type="ECO:0000256" key="1">
    <source>
        <dbReference type="SAM" id="MobiDB-lite"/>
    </source>
</evidence>
<protein>
    <submittedName>
        <fullName evidence="4">Unannotated protein</fullName>
    </submittedName>
</protein>
<feature type="transmembrane region" description="Helical" evidence="2">
    <location>
        <begin position="305"/>
        <end position="326"/>
    </location>
</feature>
<evidence type="ECO:0000313" key="4">
    <source>
        <dbReference type="EMBL" id="CAB4567436.1"/>
    </source>
</evidence>
<dbReference type="NCBIfam" id="NF033484">
    <property type="entry name" value="Stp1_PP2C_phos"/>
    <property type="match status" value="1"/>
</dbReference>
<dbReference type="SMART" id="SM00332">
    <property type="entry name" value="PP2Cc"/>
    <property type="match status" value="1"/>
</dbReference>
<feature type="domain" description="PPM-type phosphatase" evidence="3">
    <location>
        <begin position="5"/>
        <end position="240"/>
    </location>
</feature>
<feature type="compositionally biased region" description="Low complexity" evidence="1">
    <location>
        <begin position="334"/>
        <end position="385"/>
    </location>
</feature>
<sequence>MAALAWGAATDPGRIRQENEDAFVAEPMVFAVADGMGGHQAGEVASALAASTLRDRLSNGATSLDVVVAAVVEANAAIFQTAHTNAAQRGMGTTLTAVAVLPPLDGRPEQLAVVNVGDSRVYLVRGDELTRATVDHSYVQELLATGHITEAEARAHPRRNIVTRALGIEPTVRVDAWLMPVVRGDRYVLCSDGLVDEVDDEKIHAIIRSHPEAQSCADALVTAAVESGGRDNVTVIVVDVVDGIDPAEIAGIPADASDDDTVSLTRTTVISDEPPPTLEQPVIASKHQPTKVQQQLGRQMTLKTFLIALGVAIVAMLVIVFVAAALTDGDDDAPAPSTTVTETTVPETTVTETSEPDTTTTTVRPTTTTSAPTSTSPAGATTSVP</sequence>
<dbReference type="Gene3D" id="3.60.40.10">
    <property type="entry name" value="PPM-type phosphatase domain"/>
    <property type="match status" value="1"/>
</dbReference>
<reference evidence="4" key="1">
    <citation type="submission" date="2020-05" db="EMBL/GenBank/DDBJ databases">
        <authorList>
            <person name="Chiriac C."/>
            <person name="Salcher M."/>
            <person name="Ghai R."/>
            <person name="Kavagutti S V."/>
        </authorList>
    </citation>
    <scope>NUCLEOTIDE SEQUENCE</scope>
</reference>
<dbReference type="PANTHER" id="PTHR47992">
    <property type="entry name" value="PROTEIN PHOSPHATASE"/>
    <property type="match status" value="1"/>
</dbReference>
<keyword evidence="2" id="KW-0472">Membrane</keyword>
<dbReference type="InterPro" id="IPR036457">
    <property type="entry name" value="PPM-type-like_dom_sf"/>
</dbReference>
<accession>A0A6J6DVC3</accession>
<dbReference type="SUPFAM" id="SSF81606">
    <property type="entry name" value="PP2C-like"/>
    <property type="match status" value="1"/>
</dbReference>
<dbReference type="SMART" id="SM00331">
    <property type="entry name" value="PP2C_SIG"/>
    <property type="match status" value="1"/>
</dbReference>
<proteinExistence type="predicted"/>
<dbReference type="GO" id="GO:0004722">
    <property type="term" value="F:protein serine/threonine phosphatase activity"/>
    <property type="evidence" value="ECO:0007669"/>
    <property type="project" value="InterPro"/>
</dbReference>
<dbReference type="CDD" id="cd00143">
    <property type="entry name" value="PP2Cc"/>
    <property type="match status" value="1"/>
</dbReference>
<dbReference type="InterPro" id="IPR001932">
    <property type="entry name" value="PPM-type_phosphatase-like_dom"/>
</dbReference>
<evidence type="ECO:0000259" key="3">
    <source>
        <dbReference type="PROSITE" id="PS51746"/>
    </source>
</evidence>
<organism evidence="4">
    <name type="scientific">freshwater metagenome</name>
    <dbReference type="NCBI Taxonomy" id="449393"/>
    <lineage>
        <taxon>unclassified sequences</taxon>
        <taxon>metagenomes</taxon>
        <taxon>ecological metagenomes</taxon>
    </lineage>
</organism>
<dbReference type="InterPro" id="IPR015655">
    <property type="entry name" value="PP2C"/>
</dbReference>
<dbReference type="Pfam" id="PF13672">
    <property type="entry name" value="PP2C_2"/>
    <property type="match status" value="1"/>
</dbReference>
<feature type="region of interest" description="Disordered" evidence="1">
    <location>
        <begin position="330"/>
        <end position="385"/>
    </location>
</feature>
<gene>
    <name evidence="4" type="ORF">UFOPK1493_02179</name>
</gene>
<dbReference type="EMBL" id="CAEZSR010000081">
    <property type="protein sequence ID" value="CAB4567436.1"/>
    <property type="molecule type" value="Genomic_DNA"/>
</dbReference>
<dbReference type="PROSITE" id="PS51746">
    <property type="entry name" value="PPM_2"/>
    <property type="match status" value="1"/>
</dbReference>
<keyword evidence="2" id="KW-1133">Transmembrane helix</keyword>
<keyword evidence="2" id="KW-0812">Transmembrane</keyword>
<evidence type="ECO:0000256" key="2">
    <source>
        <dbReference type="SAM" id="Phobius"/>
    </source>
</evidence>
<dbReference type="AlphaFoldDB" id="A0A6J6DVC3"/>